<gene>
    <name evidence="1" type="ORF">HPB47_017557</name>
</gene>
<keyword evidence="2" id="KW-1185">Reference proteome</keyword>
<accession>A0AC60QRN4</accession>
<name>A0AC60QRN4_IXOPE</name>
<evidence type="ECO:0000313" key="2">
    <source>
        <dbReference type="Proteomes" id="UP000805193"/>
    </source>
</evidence>
<reference evidence="1 2" key="1">
    <citation type="journal article" date="2020" name="Cell">
        <title>Large-Scale Comparative Analyses of Tick Genomes Elucidate Their Genetic Diversity and Vector Capacities.</title>
        <authorList>
            <consortium name="Tick Genome and Microbiome Consortium (TIGMIC)"/>
            <person name="Jia N."/>
            <person name="Wang J."/>
            <person name="Shi W."/>
            <person name="Du L."/>
            <person name="Sun Y."/>
            <person name="Zhan W."/>
            <person name="Jiang J.F."/>
            <person name="Wang Q."/>
            <person name="Zhang B."/>
            <person name="Ji P."/>
            <person name="Bell-Sakyi L."/>
            <person name="Cui X.M."/>
            <person name="Yuan T.T."/>
            <person name="Jiang B.G."/>
            <person name="Yang W.F."/>
            <person name="Lam T.T."/>
            <person name="Chang Q.C."/>
            <person name="Ding S.J."/>
            <person name="Wang X.J."/>
            <person name="Zhu J.G."/>
            <person name="Ruan X.D."/>
            <person name="Zhao L."/>
            <person name="Wei J.T."/>
            <person name="Ye R.Z."/>
            <person name="Que T.C."/>
            <person name="Du C.H."/>
            <person name="Zhou Y.H."/>
            <person name="Cheng J.X."/>
            <person name="Dai P.F."/>
            <person name="Guo W.B."/>
            <person name="Han X.H."/>
            <person name="Huang E.J."/>
            <person name="Li L.F."/>
            <person name="Wei W."/>
            <person name="Gao Y.C."/>
            <person name="Liu J.Z."/>
            <person name="Shao H.Z."/>
            <person name="Wang X."/>
            <person name="Wang C.C."/>
            <person name="Yang T.C."/>
            <person name="Huo Q.B."/>
            <person name="Li W."/>
            <person name="Chen H.Y."/>
            <person name="Chen S.E."/>
            <person name="Zhou L.G."/>
            <person name="Ni X.B."/>
            <person name="Tian J.H."/>
            <person name="Sheng Y."/>
            <person name="Liu T."/>
            <person name="Pan Y.S."/>
            <person name="Xia L.Y."/>
            <person name="Li J."/>
            <person name="Zhao F."/>
            <person name="Cao W.C."/>
        </authorList>
    </citation>
    <scope>NUCLEOTIDE SEQUENCE [LARGE SCALE GENOMIC DNA]</scope>
    <source>
        <strain evidence="1">Iper-2018</strain>
    </source>
</reference>
<dbReference type="Proteomes" id="UP000805193">
    <property type="component" value="Unassembled WGS sequence"/>
</dbReference>
<protein>
    <submittedName>
        <fullName evidence="1">Uncharacterized protein</fullName>
    </submittedName>
</protein>
<comment type="caution">
    <text evidence="1">The sequence shown here is derived from an EMBL/GenBank/DDBJ whole genome shotgun (WGS) entry which is preliminary data.</text>
</comment>
<evidence type="ECO:0000313" key="1">
    <source>
        <dbReference type="EMBL" id="KAG0437206.1"/>
    </source>
</evidence>
<sequence length="670" mass="74198">MSISQDNGHECKTGAADAVDHGVDNPGARDDVADDGGTRDDVADDDRAADTGVVNDDADNDGAGDTDDNRVDNRRAGDGSKDHEFATALDDEITSDGDLEHFISTFFGASFPNPNLSAADAIIGIITYGVSASLNWSNMEGLLNLVNFLFGKDVLPSSKFLLRKIWCKLKERMTKHHFFCKECGTHVGGESQDEPCPNCQAVVPRRNFSQRNFFTTLDMKLQLEILLADKGIAQELFQALQKNAAGDKTMRDLTDGALYKKQTANSSWSDITLTFNTDGARVFNSNKSSLWPVQCVINELPVLTRWSNVLLGGLWFGAGHPDMVMFLNEFVEEINRIGTIAWECDGHLIESRVQVICSCVDAPARAAVLNMKQYNGYYGCTWCFQKGTYLNGSMKYPVQEDGAVAAERTPHTSRRDIEAALQQGQPSHGVKGPTPLMNAPGLDLVWGVNPDYLHCVLEGVTKQMCESWLSSTQLECYIGSPRTLETIDRRLLQLTPPQWFTRLPRSLVDRPVWKASEWKWWLLHYAIPCLEGILPTKYLEHFCLLVSAIYLLLKDAVEDSDVAKASDMLAEFVVKTQLLYGTAAMTFNVHQLLHLAKSVQQLGPLWSHSTFIFESGNGTLLQLVSDANGVPLQILERFAMRVQLKRIPNKSATSAEVCFYHGSCPDAGDH</sequence>
<dbReference type="EMBL" id="JABSTQ010006502">
    <property type="protein sequence ID" value="KAG0437206.1"/>
    <property type="molecule type" value="Genomic_DNA"/>
</dbReference>
<organism evidence="1 2">
    <name type="scientific">Ixodes persulcatus</name>
    <name type="common">Taiga tick</name>
    <dbReference type="NCBI Taxonomy" id="34615"/>
    <lineage>
        <taxon>Eukaryota</taxon>
        <taxon>Metazoa</taxon>
        <taxon>Ecdysozoa</taxon>
        <taxon>Arthropoda</taxon>
        <taxon>Chelicerata</taxon>
        <taxon>Arachnida</taxon>
        <taxon>Acari</taxon>
        <taxon>Parasitiformes</taxon>
        <taxon>Ixodida</taxon>
        <taxon>Ixodoidea</taxon>
        <taxon>Ixodidae</taxon>
        <taxon>Ixodinae</taxon>
        <taxon>Ixodes</taxon>
    </lineage>
</organism>
<proteinExistence type="predicted"/>